<sequence>MCSLIQTQKPIIFFVSVFWAIHTRNDQLLTYGIISLVLLRYIALHSKTVIMVTVERGK</sequence>
<dbReference type="GeneID" id="35446974"/>
<name>A0A2G4SF53_RHIZD</name>
<gene>
    <name evidence="2" type="ORF">RHIMIDRAFT_99954</name>
</gene>
<keyword evidence="1" id="KW-0472">Membrane</keyword>
<organism evidence="2 3">
    <name type="scientific">Rhizopus microsporus ATCC 52813</name>
    <dbReference type="NCBI Taxonomy" id="1340429"/>
    <lineage>
        <taxon>Eukaryota</taxon>
        <taxon>Fungi</taxon>
        <taxon>Fungi incertae sedis</taxon>
        <taxon>Mucoromycota</taxon>
        <taxon>Mucoromycotina</taxon>
        <taxon>Mucoromycetes</taxon>
        <taxon>Mucorales</taxon>
        <taxon>Mucorineae</taxon>
        <taxon>Rhizopodaceae</taxon>
        <taxon>Rhizopus</taxon>
    </lineage>
</organism>
<proteinExistence type="predicted"/>
<evidence type="ECO:0000313" key="2">
    <source>
        <dbReference type="EMBL" id="PHZ07405.1"/>
    </source>
</evidence>
<keyword evidence="3" id="KW-1185">Reference proteome</keyword>
<protein>
    <submittedName>
        <fullName evidence="2">Uncharacterized protein</fullName>
    </submittedName>
</protein>
<keyword evidence="1" id="KW-1133">Transmembrane helix</keyword>
<dbReference type="Proteomes" id="UP000242254">
    <property type="component" value="Unassembled WGS sequence"/>
</dbReference>
<reference evidence="2 3" key="1">
    <citation type="journal article" date="2016" name="Proc. Natl. Acad. Sci. U.S.A.">
        <title>Lipid metabolic changes in an early divergent fungus govern the establishment of a mutualistic symbiosis with endobacteria.</title>
        <authorList>
            <person name="Lastovetsky O.A."/>
            <person name="Gaspar M.L."/>
            <person name="Mondo S.J."/>
            <person name="LaButti K.M."/>
            <person name="Sandor L."/>
            <person name="Grigoriev I.V."/>
            <person name="Henry S.A."/>
            <person name="Pawlowska T.E."/>
        </authorList>
    </citation>
    <scope>NUCLEOTIDE SEQUENCE [LARGE SCALE GENOMIC DNA]</scope>
    <source>
        <strain evidence="2 3">ATCC 52813</strain>
    </source>
</reference>
<dbReference type="RefSeq" id="XP_023461113.1">
    <property type="nucleotide sequence ID" value="XM_023615986.1"/>
</dbReference>
<evidence type="ECO:0000256" key="1">
    <source>
        <dbReference type="SAM" id="Phobius"/>
    </source>
</evidence>
<feature type="transmembrane region" description="Helical" evidence="1">
    <location>
        <begin position="28"/>
        <end position="44"/>
    </location>
</feature>
<dbReference type="AlphaFoldDB" id="A0A2G4SF53"/>
<evidence type="ECO:0000313" key="3">
    <source>
        <dbReference type="Proteomes" id="UP000242254"/>
    </source>
</evidence>
<keyword evidence="1" id="KW-0812">Transmembrane</keyword>
<dbReference type="EMBL" id="KZ303877">
    <property type="protein sequence ID" value="PHZ07405.1"/>
    <property type="molecule type" value="Genomic_DNA"/>
</dbReference>
<accession>A0A2G4SF53</accession>